<protein>
    <recommendedName>
        <fullName evidence="1">Reverse transcriptase domain-containing protein</fullName>
    </recommendedName>
</protein>
<dbReference type="SUPFAM" id="SSF56672">
    <property type="entry name" value="DNA/RNA polymerases"/>
    <property type="match status" value="1"/>
</dbReference>
<organism evidence="2 3">
    <name type="scientific">Araneus ventricosus</name>
    <name type="common">Orbweaver spider</name>
    <name type="synonym">Epeira ventricosa</name>
    <dbReference type="NCBI Taxonomy" id="182803"/>
    <lineage>
        <taxon>Eukaryota</taxon>
        <taxon>Metazoa</taxon>
        <taxon>Ecdysozoa</taxon>
        <taxon>Arthropoda</taxon>
        <taxon>Chelicerata</taxon>
        <taxon>Arachnida</taxon>
        <taxon>Araneae</taxon>
        <taxon>Araneomorphae</taxon>
        <taxon>Entelegynae</taxon>
        <taxon>Araneoidea</taxon>
        <taxon>Araneidae</taxon>
        <taxon>Araneus</taxon>
    </lineage>
</organism>
<dbReference type="GO" id="GO:0071897">
    <property type="term" value="P:DNA biosynthetic process"/>
    <property type="evidence" value="ECO:0007669"/>
    <property type="project" value="UniProtKB-ARBA"/>
</dbReference>
<feature type="domain" description="Reverse transcriptase" evidence="1">
    <location>
        <begin position="1"/>
        <end position="129"/>
    </location>
</feature>
<reference evidence="2 3" key="1">
    <citation type="journal article" date="2019" name="Sci. Rep.">
        <title>Orb-weaving spider Araneus ventricosus genome elucidates the spidroin gene catalogue.</title>
        <authorList>
            <person name="Kono N."/>
            <person name="Nakamura H."/>
            <person name="Ohtoshi R."/>
            <person name="Moran D.A.P."/>
            <person name="Shinohara A."/>
            <person name="Yoshida Y."/>
            <person name="Fujiwara M."/>
            <person name="Mori M."/>
            <person name="Tomita M."/>
            <person name="Arakawa K."/>
        </authorList>
    </citation>
    <scope>NUCLEOTIDE SEQUENCE [LARGE SCALE GENOMIC DNA]</scope>
</reference>
<accession>A0A4Y2VKZ2</accession>
<keyword evidence="3" id="KW-1185">Reference proteome</keyword>
<evidence type="ECO:0000259" key="1">
    <source>
        <dbReference type="PROSITE" id="PS50878"/>
    </source>
</evidence>
<dbReference type="EMBL" id="BGPR01048071">
    <property type="protein sequence ID" value="GBO25088.1"/>
    <property type="molecule type" value="Genomic_DNA"/>
</dbReference>
<name>A0A4Y2VKZ2_ARAVE</name>
<dbReference type="InterPro" id="IPR052560">
    <property type="entry name" value="RdDP_mobile_element"/>
</dbReference>
<dbReference type="PANTHER" id="PTHR36688">
    <property type="entry name" value="ENDO/EXONUCLEASE/PHOSPHATASE DOMAIN-CONTAINING PROTEIN"/>
    <property type="match status" value="1"/>
</dbReference>
<dbReference type="Pfam" id="PF00078">
    <property type="entry name" value="RVT_1"/>
    <property type="match status" value="1"/>
</dbReference>
<comment type="caution">
    <text evidence="2">The sequence shown here is derived from an EMBL/GenBank/DDBJ whole genome shotgun (WGS) entry which is preliminary data.</text>
</comment>
<dbReference type="OrthoDB" id="6432994at2759"/>
<dbReference type="PROSITE" id="PS50878">
    <property type="entry name" value="RT_POL"/>
    <property type="match status" value="1"/>
</dbReference>
<proteinExistence type="predicted"/>
<dbReference type="PANTHER" id="PTHR36688:SF1">
    <property type="entry name" value="ENDONUCLEASE_EXONUCLEASE_PHOSPHATASE DOMAIN-CONTAINING PROTEIN"/>
    <property type="match status" value="1"/>
</dbReference>
<evidence type="ECO:0000313" key="2">
    <source>
        <dbReference type="EMBL" id="GBO25088.1"/>
    </source>
</evidence>
<dbReference type="Proteomes" id="UP000499080">
    <property type="component" value="Unassembled WGS sequence"/>
</dbReference>
<gene>
    <name evidence="2" type="ORF">AVEN_210573_1</name>
</gene>
<sequence length="152" mass="17124">MRRHFNSLKNLKGSYQGIPQGSVLSPTFFSLFVAGMEKMVSSCNIDLFADDVVILKNDKDVIKIENSLNENMVAIQSFAEEHKLNFNPAKSFTCIFTTNGHMFNLQPKIYLKGNLLETTKSTTYLGFTLDTGLIVANILPNSLKREESVFNY</sequence>
<dbReference type="InterPro" id="IPR000477">
    <property type="entry name" value="RT_dom"/>
</dbReference>
<dbReference type="AlphaFoldDB" id="A0A4Y2VKZ2"/>
<evidence type="ECO:0000313" key="3">
    <source>
        <dbReference type="Proteomes" id="UP000499080"/>
    </source>
</evidence>
<dbReference type="InterPro" id="IPR043502">
    <property type="entry name" value="DNA/RNA_pol_sf"/>
</dbReference>